<accession>A0AC60PQN6</accession>
<proteinExistence type="predicted"/>
<name>A0AC60PQN6_IXOPE</name>
<reference evidence="1 2" key="1">
    <citation type="journal article" date="2020" name="Cell">
        <title>Large-Scale Comparative Analyses of Tick Genomes Elucidate Their Genetic Diversity and Vector Capacities.</title>
        <authorList>
            <consortium name="Tick Genome and Microbiome Consortium (TIGMIC)"/>
            <person name="Jia N."/>
            <person name="Wang J."/>
            <person name="Shi W."/>
            <person name="Du L."/>
            <person name="Sun Y."/>
            <person name="Zhan W."/>
            <person name="Jiang J.F."/>
            <person name="Wang Q."/>
            <person name="Zhang B."/>
            <person name="Ji P."/>
            <person name="Bell-Sakyi L."/>
            <person name="Cui X.M."/>
            <person name="Yuan T.T."/>
            <person name="Jiang B.G."/>
            <person name="Yang W.F."/>
            <person name="Lam T.T."/>
            <person name="Chang Q.C."/>
            <person name="Ding S.J."/>
            <person name="Wang X.J."/>
            <person name="Zhu J.G."/>
            <person name="Ruan X.D."/>
            <person name="Zhao L."/>
            <person name="Wei J.T."/>
            <person name="Ye R.Z."/>
            <person name="Que T.C."/>
            <person name="Du C.H."/>
            <person name="Zhou Y.H."/>
            <person name="Cheng J.X."/>
            <person name="Dai P.F."/>
            <person name="Guo W.B."/>
            <person name="Han X.H."/>
            <person name="Huang E.J."/>
            <person name="Li L.F."/>
            <person name="Wei W."/>
            <person name="Gao Y.C."/>
            <person name="Liu J.Z."/>
            <person name="Shao H.Z."/>
            <person name="Wang X."/>
            <person name="Wang C.C."/>
            <person name="Yang T.C."/>
            <person name="Huo Q.B."/>
            <person name="Li W."/>
            <person name="Chen H.Y."/>
            <person name="Chen S.E."/>
            <person name="Zhou L.G."/>
            <person name="Ni X.B."/>
            <person name="Tian J.H."/>
            <person name="Sheng Y."/>
            <person name="Liu T."/>
            <person name="Pan Y.S."/>
            <person name="Xia L.Y."/>
            <person name="Li J."/>
            <person name="Zhao F."/>
            <person name="Cao W.C."/>
        </authorList>
    </citation>
    <scope>NUCLEOTIDE SEQUENCE [LARGE SCALE GENOMIC DNA]</scope>
    <source>
        <strain evidence="1">Iper-2018</strain>
    </source>
</reference>
<protein>
    <submittedName>
        <fullName evidence="1">Uncharacterized protein</fullName>
    </submittedName>
</protein>
<keyword evidence="2" id="KW-1185">Reference proteome</keyword>
<comment type="caution">
    <text evidence="1">The sequence shown here is derived from an EMBL/GenBank/DDBJ whole genome shotgun (WGS) entry which is preliminary data.</text>
</comment>
<sequence length="281" mass="31692">MEGQDLPRSPEPVSQEATSLTLPSVLDYTFKTTAETTPGALEQTMPGELEQTLCLDALNVGGTVDAKEQSSVCVQKQPEVDVLPEAMEGTDVCTAANEPQPQDFEAGPEVAQFSKKEILSFEASLKDPSDLDFLPKVASSGRLQKTHPRRRSTLLKFDPLLSELRPVYQSSGKYEPMFSENEMTQALKCQELVFQERLLIKDRDYMNEQYNLRQEVEAWRAKDSEEFEDLENNFQADIAVLRGQMKKAEVDKSSLETRLEQEKNSQLAKLHDDLLNQARSK</sequence>
<dbReference type="EMBL" id="JABSTQ010010104">
    <property type="protein sequence ID" value="KAG0423399.1"/>
    <property type="molecule type" value="Genomic_DNA"/>
</dbReference>
<evidence type="ECO:0000313" key="2">
    <source>
        <dbReference type="Proteomes" id="UP000805193"/>
    </source>
</evidence>
<dbReference type="Proteomes" id="UP000805193">
    <property type="component" value="Unassembled WGS sequence"/>
</dbReference>
<gene>
    <name evidence="1" type="ORF">HPB47_000807</name>
</gene>
<evidence type="ECO:0000313" key="1">
    <source>
        <dbReference type="EMBL" id="KAG0423399.1"/>
    </source>
</evidence>
<organism evidence="1 2">
    <name type="scientific">Ixodes persulcatus</name>
    <name type="common">Taiga tick</name>
    <dbReference type="NCBI Taxonomy" id="34615"/>
    <lineage>
        <taxon>Eukaryota</taxon>
        <taxon>Metazoa</taxon>
        <taxon>Ecdysozoa</taxon>
        <taxon>Arthropoda</taxon>
        <taxon>Chelicerata</taxon>
        <taxon>Arachnida</taxon>
        <taxon>Acari</taxon>
        <taxon>Parasitiformes</taxon>
        <taxon>Ixodida</taxon>
        <taxon>Ixodoidea</taxon>
        <taxon>Ixodidae</taxon>
        <taxon>Ixodinae</taxon>
        <taxon>Ixodes</taxon>
    </lineage>
</organism>